<reference evidence="1 2" key="1">
    <citation type="journal article" date="2016" name="Biochim. Biophys. Acta">
        <title>Characterization of red-shifted phycobilisomes isolated from the chlorophyll f-containing cyanobacterium Halomicronema hongdechloris.</title>
        <authorList>
            <person name="Li Y."/>
            <person name="Lin Y."/>
            <person name="Garvey C.J."/>
            <person name="Birch D."/>
            <person name="Corkery R.W."/>
            <person name="Loughlin P.C."/>
            <person name="Scheer H."/>
            <person name="Willows R.D."/>
            <person name="Chen M."/>
        </authorList>
    </citation>
    <scope>NUCLEOTIDE SEQUENCE [LARGE SCALE GENOMIC DNA]</scope>
    <source>
        <strain evidence="1 2">C2206</strain>
    </source>
</reference>
<dbReference type="EMBL" id="CP021983">
    <property type="protein sequence ID" value="ASC69465.1"/>
    <property type="molecule type" value="Genomic_DNA"/>
</dbReference>
<dbReference type="Proteomes" id="UP000191901">
    <property type="component" value="Chromosome"/>
</dbReference>
<name>A0A1Z3HGS3_9CYAN</name>
<protein>
    <submittedName>
        <fullName evidence="1">Uncharacterized protein</fullName>
    </submittedName>
</protein>
<proteinExistence type="predicted"/>
<evidence type="ECO:0000313" key="2">
    <source>
        <dbReference type="Proteomes" id="UP000191901"/>
    </source>
</evidence>
<dbReference type="KEGG" id="hhg:XM38_003920"/>
<gene>
    <name evidence="1" type="ORF">XM38_003920</name>
</gene>
<sequence length="51" mass="5693">MGKAQRAHQTLCPVNNLPSLWTTDAITQGFYQADWGTHVEAIAAFDDMELE</sequence>
<organism evidence="1 2">
    <name type="scientific">Halomicronema hongdechloris C2206</name>
    <dbReference type="NCBI Taxonomy" id="1641165"/>
    <lineage>
        <taxon>Bacteria</taxon>
        <taxon>Bacillati</taxon>
        <taxon>Cyanobacteriota</taxon>
        <taxon>Cyanophyceae</taxon>
        <taxon>Nodosilineales</taxon>
        <taxon>Nodosilineaceae</taxon>
        <taxon>Halomicronema</taxon>
    </lineage>
</organism>
<accession>A0A1Z3HGS3</accession>
<dbReference type="AlphaFoldDB" id="A0A1Z3HGS3"/>
<keyword evidence="2" id="KW-1185">Reference proteome</keyword>
<evidence type="ECO:0000313" key="1">
    <source>
        <dbReference type="EMBL" id="ASC69465.1"/>
    </source>
</evidence>